<keyword evidence="4" id="KW-1185">Reference proteome</keyword>
<keyword evidence="2" id="KW-0472">Membrane</keyword>
<feature type="compositionally biased region" description="Low complexity" evidence="1">
    <location>
        <begin position="31"/>
        <end position="49"/>
    </location>
</feature>
<comment type="caution">
    <text evidence="3">The sequence shown here is derived from an EMBL/GenBank/DDBJ whole genome shotgun (WGS) entry which is preliminary data.</text>
</comment>
<feature type="region of interest" description="Disordered" evidence="1">
    <location>
        <begin position="1"/>
        <end position="52"/>
    </location>
</feature>
<organism evidence="3 4">
    <name type="scientific">Streptomyces bacillaris</name>
    <dbReference type="NCBI Taxonomy" id="68179"/>
    <lineage>
        <taxon>Bacteria</taxon>
        <taxon>Bacillati</taxon>
        <taxon>Actinomycetota</taxon>
        <taxon>Actinomycetes</taxon>
        <taxon>Kitasatosporales</taxon>
        <taxon>Streptomycetaceae</taxon>
        <taxon>Streptomyces</taxon>
    </lineage>
</organism>
<accession>A0ABW6E048</accession>
<evidence type="ECO:0000313" key="3">
    <source>
        <dbReference type="EMBL" id="MFD3958697.1"/>
    </source>
</evidence>
<protein>
    <submittedName>
        <fullName evidence="3">Uncharacterized protein</fullName>
    </submittedName>
</protein>
<keyword evidence="2" id="KW-1133">Transmembrane helix</keyword>
<dbReference type="EMBL" id="JBHXPM010000021">
    <property type="protein sequence ID" value="MFD3958697.1"/>
    <property type="molecule type" value="Genomic_DNA"/>
</dbReference>
<evidence type="ECO:0000256" key="2">
    <source>
        <dbReference type="SAM" id="Phobius"/>
    </source>
</evidence>
<feature type="compositionally biased region" description="Polar residues" evidence="1">
    <location>
        <begin position="1"/>
        <end position="26"/>
    </location>
</feature>
<dbReference type="Proteomes" id="UP001598300">
    <property type="component" value="Unassembled WGS sequence"/>
</dbReference>
<evidence type="ECO:0000313" key="4">
    <source>
        <dbReference type="Proteomes" id="UP001598300"/>
    </source>
</evidence>
<name>A0ABW6E048_9ACTN</name>
<evidence type="ECO:0000256" key="1">
    <source>
        <dbReference type="SAM" id="MobiDB-lite"/>
    </source>
</evidence>
<proteinExistence type="predicted"/>
<gene>
    <name evidence="3" type="ORF">ACFWR3_21810</name>
</gene>
<sequence length="304" mass="32457">MSDQMSDRQTGASDRQTVASDQQTVAPLSVPPTEAAAPTTSPAVPEAPAAPRPPRRALRAVARWTAAVLVFGGLGTGAALAITSAERGDVPGLATEDDGRWAYPKLSLPALPAGSPRPFTEANAAQIHHADLRELLLPAPAGSTPDKALNGGWVKQERFLAEYRAEDRDELDQLLTDTPPRHIAARGWTMPDGTRARIYLLRFDSAGAVTDVQRELNIGVTMRWPLAGAEEVAFDTTWKSTRAVEGVASYVFTVKAPHGDAHVRQAYSVAGDTLALIVHERPGEAGAARIPFQQTVILQNQLLG</sequence>
<feature type="transmembrane region" description="Helical" evidence="2">
    <location>
        <begin position="61"/>
        <end position="82"/>
    </location>
</feature>
<keyword evidence="2" id="KW-0812">Transmembrane</keyword>
<dbReference type="RefSeq" id="WP_339152511.1">
    <property type="nucleotide sequence ID" value="NZ_JBHVRE010000020.1"/>
</dbReference>
<reference evidence="3 4" key="1">
    <citation type="submission" date="2024-09" db="EMBL/GenBank/DDBJ databases">
        <title>The Natural Products Discovery Center: Release of the First 8490 Sequenced Strains for Exploring Actinobacteria Biosynthetic Diversity.</title>
        <authorList>
            <person name="Kalkreuter E."/>
            <person name="Kautsar S.A."/>
            <person name="Yang D."/>
            <person name="Bader C.D."/>
            <person name="Teijaro C.N."/>
            <person name="Fluegel L."/>
            <person name="Davis C.M."/>
            <person name="Simpson J.R."/>
            <person name="Lauterbach L."/>
            <person name="Steele A.D."/>
            <person name="Gui C."/>
            <person name="Meng S."/>
            <person name="Li G."/>
            <person name="Viehrig K."/>
            <person name="Ye F."/>
            <person name="Su P."/>
            <person name="Kiefer A.F."/>
            <person name="Nichols A."/>
            <person name="Cepeda A.J."/>
            <person name="Yan W."/>
            <person name="Fan B."/>
            <person name="Jiang Y."/>
            <person name="Adhikari A."/>
            <person name="Zheng C.-J."/>
            <person name="Schuster L."/>
            <person name="Cowan T.M."/>
            <person name="Smanski M.J."/>
            <person name="Chevrette M.G."/>
            <person name="De Carvalho L.P.S."/>
            <person name="Shen B."/>
        </authorList>
    </citation>
    <scope>NUCLEOTIDE SEQUENCE [LARGE SCALE GENOMIC DNA]</scope>
    <source>
        <strain evidence="3 4">NPDC058584</strain>
    </source>
</reference>